<dbReference type="PANTHER" id="PTHR42034:SF1">
    <property type="entry name" value="CONDENSATION DOMAIN-CONTAINING PROTEIN"/>
    <property type="match status" value="1"/>
</dbReference>
<dbReference type="Proteomes" id="UP000248817">
    <property type="component" value="Unassembled WGS sequence"/>
</dbReference>
<dbReference type="EMBL" id="KZ825537">
    <property type="protein sequence ID" value="PYI29077.1"/>
    <property type="molecule type" value="Genomic_DNA"/>
</dbReference>
<dbReference type="PANTHER" id="PTHR42034">
    <property type="entry name" value="CHROMOSOME 7, WHOLE GENOME SHOTGUN SEQUENCE-RELATED"/>
    <property type="match status" value="1"/>
</dbReference>
<protein>
    <submittedName>
        <fullName evidence="1">Uncharacterized protein</fullName>
    </submittedName>
</protein>
<name>A0A2V5IXS5_9EURO</name>
<evidence type="ECO:0000313" key="2">
    <source>
        <dbReference type="Proteomes" id="UP000248817"/>
    </source>
</evidence>
<keyword evidence="2" id="KW-1185">Reference proteome</keyword>
<dbReference type="InterPro" id="IPR023213">
    <property type="entry name" value="CAT-like_dom_sf"/>
</dbReference>
<reference evidence="1 2" key="1">
    <citation type="submission" date="2018-02" db="EMBL/GenBank/DDBJ databases">
        <title>The genomes of Aspergillus section Nigri reveals drivers in fungal speciation.</title>
        <authorList>
            <consortium name="DOE Joint Genome Institute"/>
            <person name="Vesth T.C."/>
            <person name="Nybo J."/>
            <person name="Theobald S."/>
            <person name="Brandl J."/>
            <person name="Frisvad J.C."/>
            <person name="Nielsen K.F."/>
            <person name="Lyhne E.K."/>
            <person name="Kogle M.E."/>
            <person name="Kuo A."/>
            <person name="Riley R."/>
            <person name="Clum A."/>
            <person name="Nolan M."/>
            <person name="Lipzen A."/>
            <person name="Salamov A."/>
            <person name="Henrissat B."/>
            <person name="Wiebenga A."/>
            <person name="De vries R.P."/>
            <person name="Grigoriev I.V."/>
            <person name="Mortensen U.H."/>
            <person name="Andersen M.R."/>
            <person name="Baker S.E."/>
        </authorList>
    </citation>
    <scope>NUCLEOTIDE SEQUENCE [LARGE SCALE GENOMIC DNA]</scope>
    <source>
        <strain evidence="1 2">CBS 114.80</strain>
    </source>
</reference>
<dbReference type="Gene3D" id="3.30.559.30">
    <property type="entry name" value="Nonribosomal peptide synthetase, condensation domain"/>
    <property type="match status" value="1"/>
</dbReference>
<dbReference type="AlphaFoldDB" id="A0A2V5IXS5"/>
<evidence type="ECO:0000313" key="1">
    <source>
        <dbReference type="EMBL" id="PYI29077.1"/>
    </source>
</evidence>
<dbReference type="SUPFAM" id="SSF52777">
    <property type="entry name" value="CoA-dependent acyltransferases"/>
    <property type="match status" value="1"/>
</dbReference>
<gene>
    <name evidence="1" type="ORF">BP00DRAFT_323088</name>
</gene>
<feature type="non-terminal residue" evidence="1">
    <location>
        <position position="480"/>
    </location>
</feature>
<sequence>MSWTQVSSTRYERPFDTIETFYRAIAAAGAPLNKEHYLITCTARLQAPLPPASAVEQAWKALRQLYPQLGANAVETDRGPRFVYQAVTSAAELDAWARDAFHIDPDRSADDLYEQLTPSPRFHLYYLPATAELVFRTPHWRIDGIGLLHLQSAFVQLLADGTVPVVDGSEAARLCAGLDSVAAGLGSIANPRGLSEADAADEELQPFLGEEDGRKGMLKLPTLPVALPAGPKRLRQSFDADTTQHLLSACKARSITVTAAAHAALALAAVRFALHQPEQHEQHEQPQDYVGFNAIDLRRYLPTPWNGPAAAVSLYHTGLPFRVPLPLTPSSATPEAATTHPNDEFTRLSQAFTALYRRNLSLSTPRNVFRFLPAYVERVMQVLSRAPADPLQGASHPELSSMGRVNDTLTAEAVRGRARTVRVADWWVAVEVINRLLLTNVWTWAEELVLSVNWNEAFYAPELVEGLMGAWREELVRGLL</sequence>
<organism evidence="1 2">
    <name type="scientific">Aspergillus indologenus CBS 114.80</name>
    <dbReference type="NCBI Taxonomy" id="1450541"/>
    <lineage>
        <taxon>Eukaryota</taxon>
        <taxon>Fungi</taxon>
        <taxon>Dikarya</taxon>
        <taxon>Ascomycota</taxon>
        <taxon>Pezizomycotina</taxon>
        <taxon>Eurotiomycetes</taxon>
        <taxon>Eurotiomycetidae</taxon>
        <taxon>Eurotiales</taxon>
        <taxon>Aspergillaceae</taxon>
        <taxon>Aspergillus</taxon>
        <taxon>Aspergillus subgen. Circumdati</taxon>
    </lineage>
</organism>
<proteinExistence type="predicted"/>
<dbReference type="Gene3D" id="3.30.559.10">
    <property type="entry name" value="Chloramphenicol acetyltransferase-like domain"/>
    <property type="match status" value="1"/>
</dbReference>
<accession>A0A2V5IXS5</accession>